<keyword evidence="3" id="KW-0645">Protease</keyword>
<evidence type="ECO:0000256" key="3">
    <source>
        <dbReference type="ARBA" id="ARBA00022670"/>
    </source>
</evidence>
<evidence type="ECO:0000256" key="8">
    <source>
        <dbReference type="ARBA" id="ARBA00023049"/>
    </source>
</evidence>
<name>A0A3L7A756_9MICO</name>
<dbReference type="Pfam" id="PF01546">
    <property type="entry name" value="Peptidase_M20"/>
    <property type="match status" value="1"/>
</dbReference>
<dbReference type="OrthoDB" id="7055905at2"/>
<dbReference type="GO" id="GO:0008777">
    <property type="term" value="F:acetylornithine deacetylase activity"/>
    <property type="evidence" value="ECO:0007669"/>
    <property type="project" value="TreeGrafter"/>
</dbReference>
<evidence type="ECO:0000313" key="9">
    <source>
        <dbReference type="EMBL" id="RLP75670.1"/>
    </source>
</evidence>
<keyword evidence="4" id="KW-0479">Metal-binding</keyword>
<dbReference type="AlphaFoldDB" id="A0A3L7A756"/>
<dbReference type="InterPro" id="IPR010964">
    <property type="entry name" value="M20A_pepV-rel"/>
</dbReference>
<protein>
    <submittedName>
        <fullName evidence="9">M20 family peptidase</fullName>
    </submittedName>
</protein>
<dbReference type="GO" id="GO:0008270">
    <property type="term" value="F:zinc ion binding"/>
    <property type="evidence" value="ECO:0007669"/>
    <property type="project" value="InterPro"/>
</dbReference>
<dbReference type="PANTHER" id="PTHR43808:SF31">
    <property type="entry name" value="N-ACETYL-L-CITRULLINE DEACETYLASE"/>
    <property type="match status" value="1"/>
</dbReference>
<dbReference type="Gene3D" id="3.30.70.360">
    <property type="match status" value="2"/>
</dbReference>
<dbReference type="InterPro" id="IPR002933">
    <property type="entry name" value="Peptidase_M20"/>
</dbReference>
<dbReference type="EMBL" id="RCUX01000006">
    <property type="protein sequence ID" value="RLP75670.1"/>
    <property type="molecule type" value="Genomic_DNA"/>
</dbReference>
<dbReference type="SUPFAM" id="SSF53187">
    <property type="entry name" value="Zn-dependent exopeptidases"/>
    <property type="match status" value="1"/>
</dbReference>
<dbReference type="SUPFAM" id="SSF55031">
    <property type="entry name" value="Bacterial exopeptidase dimerisation domain"/>
    <property type="match status" value="1"/>
</dbReference>
<organism evidence="9 10">
    <name type="scientific">Mycetocola tolaasinivorans</name>
    <dbReference type="NCBI Taxonomy" id="76635"/>
    <lineage>
        <taxon>Bacteria</taxon>
        <taxon>Bacillati</taxon>
        <taxon>Actinomycetota</taxon>
        <taxon>Actinomycetes</taxon>
        <taxon>Micrococcales</taxon>
        <taxon>Microbacteriaceae</taxon>
        <taxon>Mycetocola</taxon>
    </lineage>
</organism>
<comment type="cofactor">
    <cofactor evidence="1">
        <name>Zn(2+)</name>
        <dbReference type="ChEBI" id="CHEBI:29105"/>
    </cofactor>
</comment>
<dbReference type="Gene3D" id="3.40.630.10">
    <property type="entry name" value="Zn peptidases"/>
    <property type="match status" value="1"/>
</dbReference>
<evidence type="ECO:0000256" key="5">
    <source>
        <dbReference type="ARBA" id="ARBA00022801"/>
    </source>
</evidence>
<keyword evidence="5" id="KW-0378">Hydrolase</keyword>
<comment type="caution">
    <text evidence="9">The sequence shown here is derived from an EMBL/GenBank/DDBJ whole genome shotgun (WGS) entry which is preliminary data.</text>
</comment>
<proteinExistence type="inferred from homology"/>
<gene>
    <name evidence="9" type="ORF">D9V32_09375</name>
</gene>
<dbReference type="GO" id="GO:0006526">
    <property type="term" value="P:L-arginine biosynthetic process"/>
    <property type="evidence" value="ECO:0007669"/>
    <property type="project" value="TreeGrafter"/>
</dbReference>
<dbReference type="InterPro" id="IPR001261">
    <property type="entry name" value="ArgE/DapE_CS"/>
</dbReference>
<dbReference type="GO" id="GO:0006508">
    <property type="term" value="P:proteolysis"/>
    <property type="evidence" value="ECO:0007669"/>
    <property type="project" value="UniProtKB-KW"/>
</dbReference>
<dbReference type="PROSITE" id="PS00758">
    <property type="entry name" value="ARGE_DAPE_CPG2_1"/>
    <property type="match status" value="1"/>
</dbReference>
<dbReference type="NCBIfam" id="TIGR01887">
    <property type="entry name" value="dipeptidaselike"/>
    <property type="match status" value="1"/>
</dbReference>
<dbReference type="RefSeq" id="WP_121648645.1">
    <property type="nucleotide sequence ID" value="NZ_RCUX01000006.1"/>
</dbReference>
<dbReference type="GO" id="GO:0016805">
    <property type="term" value="F:dipeptidase activity"/>
    <property type="evidence" value="ECO:0007669"/>
    <property type="project" value="UniProtKB-KW"/>
</dbReference>
<dbReference type="Proteomes" id="UP000272503">
    <property type="component" value="Unassembled WGS sequence"/>
</dbReference>
<evidence type="ECO:0000256" key="2">
    <source>
        <dbReference type="ARBA" id="ARBA00006247"/>
    </source>
</evidence>
<evidence type="ECO:0000256" key="6">
    <source>
        <dbReference type="ARBA" id="ARBA00022833"/>
    </source>
</evidence>
<dbReference type="PANTHER" id="PTHR43808">
    <property type="entry name" value="ACETYLORNITHINE DEACETYLASE"/>
    <property type="match status" value="1"/>
</dbReference>
<keyword evidence="10" id="KW-1185">Reference proteome</keyword>
<dbReference type="GO" id="GO:0008237">
    <property type="term" value="F:metallopeptidase activity"/>
    <property type="evidence" value="ECO:0007669"/>
    <property type="project" value="UniProtKB-KW"/>
</dbReference>
<keyword evidence="8" id="KW-0482">Metalloprotease</keyword>
<dbReference type="InterPro" id="IPR036264">
    <property type="entry name" value="Bact_exopeptidase_dim_dom"/>
</dbReference>
<evidence type="ECO:0000256" key="4">
    <source>
        <dbReference type="ARBA" id="ARBA00022723"/>
    </source>
</evidence>
<keyword evidence="6" id="KW-0862">Zinc</keyword>
<evidence type="ECO:0000313" key="10">
    <source>
        <dbReference type="Proteomes" id="UP000272503"/>
    </source>
</evidence>
<comment type="similarity">
    <text evidence="2">Belongs to the peptidase M20A family.</text>
</comment>
<evidence type="ECO:0000256" key="1">
    <source>
        <dbReference type="ARBA" id="ARBA00001947"/>
    </source>
</evidence>
<evidence type="ECO:0000256" key="7">
    <source>
        <dbReference type="ARBA" id="ARBA00022997"/>
    </source>
</evidence>
<accession>A0A3L7A756</accession>
<sequence>MTELSPSEVDLLARVDSWLESHREEIIADIIDWVAIPSVRTEGTGPGEPFGVEVRRILDRAVARASELGFETADVDGYAVTVLADGQPGQPEIGLASHLDVVPAGDNWTVEPYAPFERDGFVIGRGASDNKGPAVIDLYLLRAFRELEIPLTRRLRIIYGGAEESGMEDLAYYAEHGPVPQISLVTDGPFPVNFAQKGGLNPRLFIPAGPRLSTLSAGVAENAVPATATIALTGVGVAELETAIAALTDVELRETLSVQGDDAGAVLHARGQSGHAAFPDGTRNAILLLARGLLALDLTVNGTELLDAADRAAAGALARILETPYGHGAGTDRDDEISGVLTQNGGIVRPHEGGIALHLDIRYPVTVDSADLLAALAAAVAPVGGHVLGHTDAAPFHIARDHEIVTLLQDTFNTVLGVTAEPFAMGGGTHSRVLPNAITFGPGLGRIPGVLPEDHPVRRPDFIPAENGTPHGPDEFVSIENLFTAFRIYVIALTRLDRALGDA</sequence>
<reference evidence="9 10" key="1">
    <citation type="submission" date="2018-10" db="EMBL/GenBank/DDBJ databases">
        <authorList>
            <person name="Li J."/>
        </authorList>
    </citation>
    <scope>NUCLEOTIDE SEQUENCE [LARGE SCALE GENOMIC DNA]</scope>
    <source>
        <strain evidence="9 10">IF 016277</strain>
    </source>
</reference>
<dbReference type="InterPro" id="IPR050072">
    <property type="entry name" value="Peptidase_M20A"/>
</dbReference>
<keyword evidence="7" id="KW-0224">Dipeptidase</keyword>